<sequence>MGWLALVLLGLGAGATLWWLGAPRMLATLMAAALVLGATGYALQGKPMQPAAPVATGDQGLRVDPGLIDFRAAILGERHRAAMSLADAAMARGDKGEAVRILIDVVRRAPEDPGAWTALGTMLAVHDGQQLSPAARFAFSQAVRLDPKAPGPPFFLGISLLNAGEIDPARTAWAQALALTPADAPYRGDIVERLAVVDRFRAMMQGAPRQPPASR</sequence>
<proteinExistence type="predicted"/>
<dbReference type="Pfam" id="PF13428">
    <property type="entry name" value="TPR_14"/>
    <property type="match status" value="1"/>
</dbReference>
<dbReference type="InterPro" id="IPR011990">
    <property type="entry name" value="TPR-like_helical_dom_sf"/>
</dbReference>
<dbReference type="PROSITE" id="PS50890">
    <property type="entry name" value="PUA"/>
    <property type="match status" value="1"/>
</dbReference>
<accession>A0ABY5LBK8</accession>
<gene>
    <name evidence="1" type="ORF">NMP03_02065</name>
</gene>
<evidence type="ECO:0000313" key="2">
    <source>
        <dbReference type="Proteomes" id="UP001058533"/>
    </source>
</evidence>
<dbReference type="EMBL" id="CP101740">
    <property type="protein sequence ID" value="UUL83043.1"/>
    <property type="molecule type" value="Genomic_DNA"/>
</dbReference>
<dbReference type="Proteomes" id="UP001058533">
    <property type="component" value="Chromosome"/>
</dbReference>
<dbReference type="SUPFAM" id="SSF48452">
    <property type="entry name" value="TPR-like"/>
    <property type="match status" value="1"/>
</dbReference>
<keyword evidence="2" id="KW-1185">Reference proteome</keyword>
<evidence type="ECO:0000313" key="1">
    <source>
        <dbReference type="EMBL" id="UUL83043.1"/>
    </source>
</evidence>
<organism evidence="1 2">
    <name type="scientific">Sphingomonas qomolangmaensis</name>
    <dbReference type="NCBI Taxonomy" id="2918765"/>
    <lineage>
        <taxon>Bacteria</taxon>
        <taxon>Pseudomonadati</taxon>
        <taxon>Pseudomonadota</taxon>
        <taxon>Alphaproteobacteria</taxon>
        <taxon>Sphingomonadales</taxon>
        <taxon>Sphingomonadaceae</taxon>
        <taxon>Sphingomonas</taxon>
    </lineage>
</organism>
<dbReference type="RefSeq" id="WP_256506887.1">
    <property type="nucleotide sequence ID" value="NZ_CP101740.1"/>
</dbReference>
<reference evidence="1" key="1">
    <citation type="submission" date="2022-07" db="EMBL/GenBank/DDBJ databases">
        <title>Sphingomonas sp. nov., a novel bacterium isolated from the north slope of the Mount Everest.</title>
        <authorList>
            <person name="Cui X."/>
            <person name="Liu Y."/>
        </authorList>
    </citation>
    <scope>NUCLEOTIDE SEQUENCE</scope>
    <source>
        <strain evidence="1">S5-59</strain>
    </source>
</reference>
<name>A0ABY5LBK8_9SPHN</name>
<dbReference type="Gene3D" id="1.25.40.10">
    <property type="entry name" value="Tetratricopeptide repeat domain"/>
    <property type="match status" value="1"/>
</dbReference>
<protein>
    <submittedName>
        <fullName evidence="1">Tetratricopeptide repeat protein</fullName>
    </submittedName>
</protein>